<feature type="domain" description="Alpha-D-phosphohexomutase alpha/beta/alpha" evidence="13">
    <location>
        <begin position="4"/>
        <end position="134"/>
    </location>
</feature>
<dbReference type="GO" id="GO:0000287">
    <property type="term" value="F:magnesium ion binding"/>
    <property type="evidence" value="ECO:0007669"/>
    <property type="project" value="UniProtKB-UniRule"/>
</dbReference>
<evidence type="ECO:0000256" key="11">
    <source>
        <dbReference type="RuleBase" id="RU004327"/>
    </source>
</evidence>
<accession>F4LU02</accession>
<dbReference type="KEGG" id="tep:TepRe1_0325"/>
<evidence type="ECO:0000256" key="2">
    <source>
        <dbReference type="ARBA" id="ARBA00022553"/>
    </source>
</evidence>
<evidence type="ECO:0000259" key="13">
    <source>
        <dbReference type="Pfam" id="PF02878"/>
    </source>
</evidence>
<dbReference type="PANTHER" id="PTHR42946:SF1">
    <property type="entry name" value="PHOSPHOGLUCOMUTASE (ALPHA-D-GLUCOSE-1,6-BISPHOSPHATE-DEPENDENT)"/>
    <property type="match status" value="1"/>
</dbReference>
<dbReference type="STRING" id="1209989.TepRe1_0325"/>
<feature type="binding site" evidence="9">
    <location>
        <position position="244"/>
    </location>
    <ligand>
        <name>Mg(2+)</name>
        <dbReference type="ChEBI" id="CHEBI:18420"/>
    </ligand>
</feature>
<dbReference type="InterPro" id="IPR005844">
    <property type="entry name" value="A-D-PHexomutase_a/b/a-I"/>
</dbReference>
<dbReference type="Proteomes" id="UP000010802">
    <property type="component" value="Chromosome"/>
</dbReference>
<sequence length="448" mass="48861">MKSRLFGTDGVRGVANKDLSPLLAFKLGRAGAQVLSKLHKKPIMVVGKDTRISGDLLEAALIAGMCSQGADVLKVGIMPTPAIAYLTRHFNADAGVVISASHNPFEYNGIKFFDKNGYKLPDAMEDEIEALLEDTNGEIKNPIGSDVGKTYTEDAIRPYVDFIKSVIDKKLKFRGLKVALDCANGASYQVAPIILEELGADVHIINNQPDGTNINVNCGSTHPESLCKYVREIRADVGLSFDGDADRLIAVDEKGEIVDGDHIMAICGVHLKSRGLLKNETVVSTVMSNMGLEVALKNAGIQMMRAKVGDRYVLEEMLSSGYNFGGEQSGHIIFLDYNTTGDGILTGVKLIDVMVNENKTLSELRQIMKVYPQILINVTVADKSGYDSNKRIQEIIAENQELLGEKGRILVRPSGTEPLIRVMVEGEQQDLIEKVAKSVAEVIEQELR</sequence>
<dbReference type="FunFam" id="3.30.310.50:FF:000001">
    <property type="entry name" value="Phosphoglucosamine mutase"/>
    <property type="match status" value="1"/>
</dbReference>
<dbReference type="SUPFAM" id="SSF55957">
    <property type="entry name" value="Phosphoglucomutase, C-terminal domain"/>
    <property type="match status" value="1"/>
</dbReference>
<gene>
    <name evidence="9 16" type="primary">glmM</name>
    <name evidence="16" type="ordered locus">TEPIRE1_0361</name>
</gene>
<dbReference type="PANTHER" id="PTHR42946">
    <property type="entry name" value="PHOSPHOHEXOSE MUTASE"/>
    <property type="match status" value="1"/>
</dbReference>
<keyword evidence="4 9" id="KW-0460">Magnesium</keyword>
<name>F4LU02_TEPAE</name>
<dbReference type="GO" id="GO:0004615">
    <property type="term" value="F:phosphomannomutase activity"/>
    <property type="evidence" value="ECO:0007669"/>
    <property type="project" value="TreeGrafter"/>
</dbReference>
<dbReference type="PROSITE" id="PS00710">
    <property type="entry name" value="PGM_PMM"/>
    <property type="match status" value="1"/>
</dbReference>
<accession>L0RXV3</accession>
<feature type="active site" description="Phosphoserine intermediate" evidence="9">
    <location>
        <position position="101"/>
    </location>
</feature>
<dbReference type="FunFam" id="3.40.120.10:FF:000002">
    <property type="entry name" value="Phosphoglucosamine mutase"/>
    <property type="match status" value="1"/>
</dbReference>
<dbReference type="InterPro" id="IPR005843">
    <property type="entry name" value="A-D-PHexomutase_C"/>
</dbReference>
<evidence type="ECO:0000313" key="16">
    <source>
        <dbReference type="EMBL" id="CCP25039.1"/>
    </source>
</evidence>
<proteinExistence type="inferred from homology"/>
<keyword evidence="3 9" id="KW-0479">Metal-binding</keyword>
<dbReference type="GO" id="GO:0008966">
    <property type="term" value="F:phosphoglucosamine mutase activity"/>
    <property type="evidence" value="ECO:0007669"/>
    <property type="project" value="UniProtKB-UniRule"/>
</dbReference>
<evidence type="ECO:0000256" key="9">
    <source>
        <dbReference type="HAMAP-Rule" id="MF_01554"/>
    </source>
</evidence>
<dbReference type="OrthoDB" id="9806956at2"/>
<dbReference type="GO" id="GO:0006048">
    <property type="term" value="P:UDP-N-acetylglucosamine biosynthetic process"/>
    <property type="evidence" value="ECO:0007669"/>
    <property type="project" value="TreeGrafter"/>
</dbReference>
<comment type="PTM">
    <text evidence="9">Activated by phosphorylation.</text>
</comment>
<dbReference type="NCBIfam" id="TIGR01455">
    <property type="entry name" value="glmM"/>
    <property type="match status" value="1"/>
</dbReference>
<dbReference type="PATRIC" id="fig|1209989.3.peg.379"/>
<dbReference type="GO" id="GO:0005975">
    <property type="term" value="P:carbohydrate metabolic process"/>
    <property type="evidence" value="ECO:0007669"/>
    <property type="project" value="InterPro"/>
</dbReference>
<dbReference type="KEGG" id="tae:TepiRe1_0361"/>
<evidence type="ECO:0000259" key="15">
    <source>
        <dbReference type="Pfam" id="PF02880"/>
    </source>
</evidence>
<dbReference type="Pfam" id="PF02880">
    <property type="entry name" value="PGM_PMM_III"/>
    <property type="match status" value="1"/>
</dbReference>
<dbReference type="FunFam" id="3.40.120.10:FF:000001">
    <property type="entry name" value="Phosphoglucosamine mutase"/>
    <property type="match status" value="1"/>
</dbReference>
<comment type="cofactor">
    <cofactor evidence="9">
        <name>Mg(2+)</name>
        <dbReference type="ChEBI" id="CHEBI:18420"/>
    </cofactor>
    <text evidence="9">Binds 1 Mg(2+) ion per subunit.</text>
</comment>
<dbReference type="Pfam" id="PF02878">
    <property type="entry name" value="PGM_PMM_I"/>
    <property type="match status" value="1"/>
</dbReference>
<evidence type="ECO:0000256" key="8">
    <source>
        <dbReference type="ARBA" id="ARBA00068193"/>
    </source>
</evidence>
<evidence type="ECO:0000256" key="1">
    <source>
        <dbReference type="ARBA" id="ARBA00010231"/>
    </source>
</evidence>
<evidence type="ECO:0000259" key="12">
    <source>
        <dbReference type="Pfam" id="PF00408"/>
    </source>
</evidence>
<dbReference type="Pfam" id="PF00408">
    <property type="entry name" value="PGM_PMM_IV"/>
    <property type="match status" value="1"/>
</dbReference>
<dbReference type="Gene3D" id="3.30.310.50">
    <property type="entry name" value="Alpha-D-phosphohexomutase, C-terminal domain"/>
    <property type="match status" value="1"/>
</dbReference>
<feature type="domain" description="Alpha-D-phosphohexomutase C-terminal" evidence="12">
    <location>
        <begin position="375"/>
        <end position="441"/>
    </location>
</feature>
<dbReference type="NCBIfam" id="NF008139">
    <property type="entry name" value="PRK10887.1"/>
    <property type="match status" value="1"/>
</dbReference>
<dbReference type="InterPro" id="IPR005845">
    <property type="entry name" value="A-D-PHexomutase_a/b/a-II"/>
</dbReference>
<dbReference type="CDD" id="cd05802">
    <property type="entry name" value="GlmM"/>
    <property type="match status" value="1"/>
</dbReference>
<feature type="binding site" evidence="9">
    <location>
        <position position="246"/>
    </location>
    <ligand>
        <name>Mg(2+)</name>
        <dbReference type="ChEBI" id="CHEBI:18420"/>
    </ligand>
</feature>
<dbReference type="InterPro" id="IPR036900">
    <property type="entry name" value="A-D-PHexomutase_C_sf"/>
</dbReference>
<protein>
    <recommendedName>
        <fullName evidence="8 9">Phosphoglucosamine mutase</fullName>
        <ecNumber evidence="7 9">5.4.2.10</ecNumber>
    </recommendedName>
</protein>
<dbReference type="AlphaFoldDB" id="F4LU02"/>
<evidence type="ECO:0000259" key="14">
    <source>
        <dbReference type="Pfam" id="PF02879"/>
    </source>
</evidence>
<feature type="binding site" evidence="9">
    <location>
        <position position="242"/>
    </location>
    <ligand>
        <name>Mg(2+)</name>
        <dbReference type="ChEBI" id="CHEBI:18420"/>
    </ligand>
</feature>
<reference evidence="17" key="1">
    <citation type="journal article" date="2013" name="Genome Announc.">
        <title>First genome sequence of a syntrophic acetate-oxidizing bacterium, Tepidanaerobacter acetatoxydans strain Re1.</title>
        <authorList>
            <person name="Manzoor S."/>
            <person name="Bongcam-Rudloff E."/>
            <person name="Schnurer A."/>
            <person name="Muller B."/>
        </authorList>
    </citation>
    <scope>NUCLEOTIDE SEQUENCE [LARGE SCALE GENOMIC DNA]</scope>
    <source>
        <strain evidence="17">Re1</strain>
    </source>
</reference>
<keyword evidence="5 9" id="KW-0413">Isomerase</keyword>
<dbReference type="SUPFAM" id="SSF53738">
    <property type="entry name" value="Phosphoglucomutase, first 3 domains"/>
    <property type="match status" value="3"/>
</dbReference>
<dbReference type="HOGENOM" id="CLU_016950_7_0_9"/>
<organism evidence="16 17">
    <name type="scientific">Tepidanaerobacter acetatoxydans (strain DSM 21804 / JCM 16047 / Re1)</name>
    <dbReference type="NCBI Taxonomy" id="1209989"/>
    <lineage>
        <taxon>Bacteria</taxon>
        <taxon>Bacillati</taxon>
        <taxon>Bacillota</taxon>
        <taxon>Clostridia</taxon>
        <taxon>Thermosediminibacterales</taxon>
        <taxon>Tepidanaerobacteraceae</taxon>
        <taxon>Tepidanaerobacter</taxon>
    </lineage>
</organism>
<dbReference type="InterPro" id="IPR050060">
    <property type="entry name" value="Phosphoglucosamine_mutase"/>
</dbReference>
<evidence type="ECO:0000256" key="5">
    <source>
        <dbReference type="ARBA" id="ARBA00023235"/>
    </source>
</evidence>
<evidence type="ECO:0000313" key="17">
    <source>
        <dbReference type="Proteomes" id="UP000010802"/>
    </source>
</evidence>
<dbReference type="RefSeq" id="WP_013777451.1">
    <property type="nucleotide sequence ID" value="NC_015519.1"/>
</dbReference>
<dbReference type="InterPro" id="IPR006352">
    <property type="entry name" value="GlmM_bact"/>
</dbReference>
<feature type="modified residue" description="Phosphoserine" evidence="9">
    <location>
        <position position="101"/>
    </location>
</feature>
<evidence type="ECO:0000256" key="7">
    <source>
        <dbReference type="ARBA" id="ARBA00066330"/>
    </source>
</evidence>
<dbReference type="EC" id="5.4.2.10" evidence="7 9"/>
<keyword evidence="2 9" id="KW-0597">Phosphoprotein</keyword>
<feature type="domain" description="Alpha-D-phosphohexomutase alpha/beta/alpha" evidence="15">
    <location>
        <begin position="259"/>
        <end position="371"/>
    </location>
</feature>
<dbReference type="Pfam" id="PF02879">
    <property type="entry name" value="PGM_PMM_II"/>
    <property type="match status" value="1"/>
</dbReference>
<evidence type="ECO:0000256" key="3">
    <source>
        <dbReference type="ARBA" id="ARBA00022723"/>
    </source>
</evidence>
<evidence type="ECO:0000256" key="6">
    <source>
        <dbReference type="ARBA" id="ARBA00050364"/>
    </source>
</evidence>
<dbReference type="InterPro" id="IPR005841">
    <property type="entry name" value="Alpha-D-phosphohexomutase_SF"/>
</dbReference>
<comment type="catalytic activity">
    <reaction evidence="6 9 11">
        <text>alpha-D-glucosamine 1-phosphate = D-glucosamine 6-phosphate</text>
        <dbReference type="Rhea" id="RHEA:23424"/>
        <dbReference type="ChEBI" id="CHEBI:58516"/>
        <dbReference type="ChEBI" id="CHEBI:58725"/>
        <dbReference type="EC" id="5.4.2.10"/>
    </reaction>
</comment>
<feature type="domain" description="Alpha-D-phosphohexomutase alpha/beta/alpha" evidence="14">
    <location>
        <begin position="158"/>
        <end position="255"/>
    </location>
</feature>
<dbReference type="Gene3D" id="3.40.120.10">
    <property type="entry name" value="Alpha-D-Glucose-1,6-Bisphosphate, subunit A, domain 3"/>
    <property type="match status" value="3"/>
</dbReference>
<evidence type="ECO:0000256" key="10">
    <source>
        <dbReference type="RuleBase" id="RU004326"/>
    </source>
</evidence>
<dbReference type="GO" id="GO:0005829">
    <property type="term" value="C:cytosol"/>
    <property type="evidence" value="ECO:0007669"/>
    <property type="project" value="TreeGrafter"/>
</dbReference>
<keyword evidence="17" id="KW-1185">Reference proteome</keyword>
<evidence type="ECO:0000256" key="4">
    <source>
        <dbReference type="ARBA" id="ARBA00022842"/>
    </source>
</evidence>
<comment type="function">
    <text evidence="9 11">Catalyzes the conversion of glucosamine-6-phosphate to glucosamine-1-phosphate.</text>
</comment>
<comment type="similarity">
    <text evidence="1 9 10">Belongs to the phosphohexose mutase family.</text>
</comment>
<feature type="binding site" description="via phosphate group" evidence="9">
    <location>
        <position position="101"/>
    </location>
    <ligand>
        <name>Mg(2+)</name>
        <dbReference type="ChEBI" id="CHEBI:18420"/>
    </ligand>
</feature>
<dbReference type="eggNOG" id="COG1109">
    <property type="taxonomic scope" value="Bacteria"/>
</dbReference>
<dbReference type="HAMAP" id="MF_01554_B">
    <property type="entry name" value="GlmM_B"/>
    <property type="match status" value="1"/>
</dbReference>
<dbReference type="InterPro" id="IPR016055">
    <property type="entry name" value="A-D-PHexomutase_a/b/a-I/II/III"/>
</dbReference>
<dbReference type="GO" id="GO:0009252">
    <property type="term" value="P:peptidoglycan biosynthetic process"/>
    <property type="evidence" value="ECO:0007669"/>
    <property type="project" value="TreeGrafter"/>
</dbReference>
<dbReference type="InterPro" id="IPR016066">
    <property type="entry name" value="A-D-PHexomutase_CS"/>
</dbReference>
<dbReference type="PRINTS" id="PR00509">
    <property type="entry name" value="PGMPMM"/>
</dbReference>
<dbReference type="EMBL" id="HF563609">
    <property type="protein sequence ID" value="CCP25039.1"/>
    <property type="molecule type" value="Genomic_DNA"/>
</dbReference>
<dbReference type="InterPro" id="IPR005846">
    <property type="entry name" value="A-D-PHexomutase_a/b/a-III"/>
</dbReference>